<name>A0ABQ5LTY9_9RHOB</name>
<dbReference type="PANTHER" id="PTHR43229:SF2">
    <property type="entry name" value="NODULATION PROTEIN J"/>
    <property type="match status" value="1"/>
</dbReference>
<dbReference type="InterPro" id="IPR000412">
    <property type="entry name" value="ABC_2_transport"/>
</dbReference>
<proteinExistence type="inferred from homology"/>
<sequence>MTDAPAPSPRYLLGLYAVTEREILKFMRQRERLISAIVRPSLWLFIFASGLQNLLGVSIIEPYQTYTPYQEYILPGLCGIIVLFQSMQSALSMVYDREAGVMRVMLVTPLPRPFLLFAKILGATILAALQVYVFLALAALFGFWMTAPGMIYILPAIALAGLMLGSIGLVITVYARQIENFAGMMNFVIFPMFFMSTALYPLWKLREAGAEELYWIALCNPFTHAIELIRYAAYGQFNGISALVVLATALAAFALAARGYDPARGSIQRIKRG</sequence>
<feature type="domain" description="ABC transmembrane type-2" evidence="6">
    <location>
        <begin position="31"/>
        <end position="263"/>
    </location>
</feature>
<keyword evidence="5" id="KW-1003">Cell membrane</keyword>
<feature type="transmembrane region" description="Helical" evidence="5">
    <location>
        <begin position="240"/>
        <end position="260"/>
    </location>
</feature>
<feature type="transmembrane region" description="Helical" evidence="5">
    <location>
        <begin position="116"/>
        <end position="144"/>
    </location>
</feature>
<dbReference type="InterPro" id="IPR051784">
    <property type="entry name" value="Nod_factor_ABC_transporter"/>
</dbReference>
<protein>
    <recommendedName>
        <fullName evidence="5">Transport permease protein</fullName>
    </recommendedName>
</protein>
<dbReference type="InterPro" id="IPR022403">
    <property type="entry name" value="Alc_ABC_transptr_permease"/>
</dbReference>
<feature type="transmembrane region" description="Helical" evidence="5">
    <location>
        <begin position="150"/>
        <end position="174"/>
    </location>
</feature>
<reference evidence="7" key="1">
    <citation type="journal article" date="2023" name="Int. J. Syst. Evol. Microbiol.">
        <title>Sinisalibacter aestuarii sp. nov., isolated from estuarine sediment of the Arakawa River.</title>
        <authorList>
            <person name="Arafat S.T."/>
            <person name="Hirano S."/>
            <person name="Sato A."/>
            <person name="Takeuchi K."/>
            <person name="Yasuda T."/>
            <person name="Terahara T."/>
            <person name="Hamada M."/>
            <person name="Kobayashi T."/>
        </authorList>
    </citation>
    <scope>NUCLEOTIDE SEQUENCE</scope>
    <source>
        <strain evidence="7">B-399</strain>
    </source>
</reference>
<dbReference type="PANTHER" id="PTHR43229">
    <property type="entry name" value="NODULATION PROTEIN J"/>
    <property type="match status" value="1"/>
</dbReference>
<feature type="transmembrane region" description="Helical" evidence="5">
    <location>
        <begin position="181"/>
        <end position="203"/>
    </location>
</feature>
<keyword evidence="8" id="KW-1185">Reference proteome</keyword>
<dbReference type="RefSeq" id="WP_281842496.1">
    <property type="nucleotide sequence ID" value="NZ_BROH01000006.1"/>
</dbReference>
<evidence type="ECO:0000313" key="7">
    <source>
        <dbReference type="EMBL" id="GKY88457.1"/>
    </source>
</evidence>
<dbReference type="PRINTS" id="PR00164">
    <property type="entry name" value="ABC2TRNSPORT"/>
</dbReference>
<keyword evidence="5" id="KW-0813">Transport</keyword>
<evidence type="ECO:0000256" key="5">
    <source>
        <dbReference type="RuleBase" id="RU361157"/>
    </source>
</evidence>
<accession>A0ABQ5LTY9</accession>
<evidence type="ECO:0000259" key="6">
    <source>
        <dbReference type="PROSITE" id="PS51012"/>
    </source>
</evidence>
<comment type="similarity">
    <text evidence="5">Belongs to the ABC-2 integral membrane protein family.</text>
</comment>
<gene>
    <name evidence="7" type="ORF">STA1M1_23260</name>
</gene>
<feature type="transmembrane region" description="Helical" evidence="5">
    <location>
        <begin position="72"/>
        <end position="95"/>
    </location>
</feature>
<dbReference type="Proteomes" id="UP001144205">
    <property type="component" value="Unassembled WGS sequence"/>
</dbReference>
<dbReference type="NCBIfam" id="TIGR03861">
    <property type="entry name" value="phenyl_ABC_PedC"/>
    <property type="match status" value="1"/>
</dbReference>
<dbReference type="Pfam" id="PF01061">
    <property type="entry name" value="ABC2_membrane"/>
    <property type="match status" value="1"/>
</dbReference>
<keyword evidence="4 5" id="KW-0472">Membrane</keyword>
<evidence type="ECO:0000256" key="4">
    <source>
        <dbReference type="ARBA" id="ARBA00023136"/>
    </source>
</evidence>
<dbReference type="PIRSF" id="PIRSF006648">
    <property type="entry name" value="DrrB"/>
    <property type="match status" value="1"/>
</dbReference>
<feature type="transmembrane region" description="Helical" evidence="5">
    <location>
        <begin position="37"/>
        <end position="60"/>
    </location>
</feature>
<keyword evidence="2 5" id="KW-0812">Transmembrane</keyword>
<dbReference type="InterPro" id="IPR013525">
    <property type="entry name" value="ABC2_TM"/>
</dbReference>
<evidence type="ECO:0000256" key="3">
    <source>
        <dbReference type="ARBA" id="ARBA00022989"/>
    </source>
</evidence>
<evidence type="ECO:0000256" key="1">
    <source>
        <dbReference type="ARBA" id="ARBA00004141"/>
    </source>
</evidence>
<dbReference type="PROSITE" id="PS51012">
    <property type="entry name" value="ABC_TM2"/>
    <property type="match status" value="1"/>
</dbReference>
<dbReference type="EMBL" id="BROH01000006">
    <property type="protein sequence ID" value="GKY88457.1"/>
    <property type="molecule type" value="Genomic_DNA"/>
</dbReference>
<comment type="caution">
    <text evidence="7">The sequence shown here is derived from an EMBL/GenBank/DDBJ whole genome shotgun (WGS) entry which is preliminary data.</text>
</comment>
<evidence type="ECO:0000313" key="8">
    <source>
        <dbReference type="Proteomes" id="UP001144205"/>
    </source>
</evidence>
<comment type="subcellular location">
    <subcellularLocation>
        <location evidence="5">Cell inner membrane</location>
        <topology evidence="5">Multi-pass membrane protein</topology>
    </subcellularLocation>
    <subcellularLocation>
        <location evidence="1">Membrane</location>
        <topology evidence="1">Multi-pass membrane protein</topology>
    </subcellularLocation>
</comment>
<organism evidence="7 8">
    <name type="scientific">Sinisalibacter aestuarii</name>
    <dbReference type="NCBI Taxonomy" id="2949426"/>
    <lineage>
        <taxon>Bacteria</taxon>
        <taxon>Pseudomonadati</taxon>
        <taxon>Pseudomonadota</taxon>
        <taxon>Alphaproteobacteria</taxon>
        <taxon>Rhodobacterales</taxon>
        <taxon>Roseobacteraceae</taxon>
        <taxon>Sinisalibacter</taxon>
    </lineage>
</organism>
<keyword evidence="3 5" id="KW-1133">Transmembrane helix</keyword>
<evidence type="ECO:0000256" key="2">
    <source>
        <dbReference type="ARBA" id="ARBA00022692"/>
    </source>
</evidence>
<dbReference type="InterPro" id="IPR047817">
    <property type="entry name" value="ABC2_TM_bact-type"/>
</dbReference>